<evidence type="ECO:0000259" key="3">
    <source>
        <dbReference type="SMART" id="SM01003"/>
    </source>
</evidence>
<gene>
    <name evidence="4" type="ORF">JZO70_00855</name>
</gene>
<dbReference type="Gene3D" id="3.40.50.720">
    <property type="entry name" value="NAD(P)-binding Rossmann-like Domain"/>
    <property type="match status" value="2"/>
</dbReference>
<dbReference type="PANTHER" id="PTHR42795">
    <property type="entry name" value="ALANINE DEHYDROGENASE"/>
    <property type="match status" value="1"/>
</dbReference>
<dbReference type="SMART" id="SM01002">
    <property type="entry name" value="AlaDh_PNT_C"/>
    <property type="match status" value="1"/>
</dbReference>
<comment type="caution">
    <text evidence="4">The sequence shown here is derived from an EMBL/GenBank/DDBJ whole genome shotgun (WGS) entry which is preliminary data.</text>
</comment>
<accession>A0ABS3L4Z3</accession>
<evidence type="ECO:0000313" key="4">
    <source>
        <dbReference type="EMBL" id="MBO1304692.1"/>
    </source>
</evidence>
<evidence type="ECO:0000259" key="2">
    <source>
        <dbReference type="SMART" id="SM01002"/>
    </source>
</evidence>
<sequence length="306" mass="34678">MTLKTVGFPISSKAGEKRIALTPKDVEQLSNKSQLYFESGYGEALNISDSSYEKLGCRIVSRDETLQQEIICAPKIGDEDFFYQIKPKQCIFGWIHAESNPKRMDYIRENEIIAYEWANMFNQSRNVFWKNNYLAGASAILHAFMSQGRLPANLKIAVIGRGNVAQGALAILNKYTNEISVFNRKQEDLFRSELYDFDVIVNTTLWDITRKDHLVYRSDLKKMRHGTFIIDIGCSLNGAIESSKLATYQEPIYQVDGVNHYVIDNTPSILYADASTAISSEVKNYLDLIIEGSENPILTESRVGQN</sequence>
<dbReference type="SMART" id="SM01003">
    <property type="entry name" value="AlaDh_PNT_N"/>
    <property type="match status" value="1"/>
</dbReference>
<proteinExistence type="predicted"/>
<dbReference type="SUPFAM" id="SSF52283">
    <property type="entry name" value="Formate/glycerate dehydrogenase catalytic domain-like"/>
    <property type="match status" value="1"/>
</dbReference>
<reference evidence="4 5" key="1">
    <citation type="submission" date="2021-03" db="EMBL/GenBank/DDBJ databases">
        <title>Enterococcal diversity collection.</title>
        <authorList>
            <person name="Gilmore M.S."/>
            <person name="Schwartzman J."/>
            <person name="Van Tyne D."/>
            <person name="Martin M."/>
            <person name="Earl A.M."/>
            <person name="Manson A.L."/>
            <person name="Straub T."/>
            <person name="Salamzade R."/>
            <person name="Saavedra J."/>
            <person name="Lebreton F."/>
            <person name="Prichula J."/>
            <person name="Schaufler K."/>
            <person name="Gaca A."/>
            <person name="Sgardioli B."/>
            <person name="Wagenaar J."/>
            <person name="Strong T."/>
        </authorList>
    </citation>
    <scope>NUCLEOTIDE SEQUENCE [LARGE SCALE GENOMIC DNA]</scope>
    <source>
        <strain evidence="4 5">669A</strain>
    </source>
</reference>
<feature type="domain" description="Alanine dehydrogenase/pyridine nucleotide transhydrogenase N-terminal" evidence="3">
    <location>
        <begin position="7"/>
        <end position="135"/>
    </location>
</feature>
<dbReference type="InterPro" id="IPR036291">
    <property type="entry name" value="NAD(P)-bd_dom_sf"/>
</dbReference>
<dbReference type="RefSeq" id="WP_207671634.1">
    <property type="nucleotide sequence ID" value="NZ_JAFREM010000002.1"/>
</dbReference>
<dbReference type="Proteomes" id="UP000664601">
    <property type="component" value="Unassembled WGS sequence"/>
</dbReference>
<dbReference type="InterPro" id="IPR007698">
    <property type="entry name" value="AlaDH/PNT_NAD(H)-bd"/>
</dbReference>
<dbReference type="EMBL" id="JAFREM010000002">
    <property type="protein sequence ID" value="MBO1304692.1"/>
    <property type="molecule type" value="Genomic_DNA"/>
</dbReference>
<evidence type="ECO:0000313" key="5">
    <source>
        <dbReference type="Proteomes" id="UP000664601"/>
    </source>
</evidence>
<protein>
    <submittedName>
        <fullName evidence="4">N(5)-(Carboxyethyl)ornithine synthase</fullName>
    </submittedName>
</protein>
<feature type="domain" description="Alanine dehydrogenase/pyridine nucleotide transhydrogenase NAD(H)-binding" evidence="2">
    <location>
        <begin position="143"/>
        <end position="262"/>
    </location>
</feature>
<keyword evidence="1" id="KW-0560">Oxidoreductase</keyword>
<name>A0ABS3L4Z3_9ENTE</name>
<dbReference type="Pfam" id="PF01262">
    <property type="entry name" value="AlaDh_PNT_C"/>
    <property type="match status" value="1"/>
</dbReference>
<dbReference type="Pfam" id="PF05222">
    <property type="entry name" value="AlaDh_PNT_N"/>
    <property type="match status" value="1"/>
</dbReference>
<organism evidence="4 5">
    <name type="scientific">Candidatus Enterococcus moelleringii</name>
    <dbReference type="NCBI Taxonomy" id="2815325"/>
    <lineage>
        <taxon>Bacteria</taxon>
        <taxon>Bacillati</taxon>
        <taxon>Bacillota</taxon>
        <taxon>Bacilli</taxon>
        <taxon>Lactobacillales</taxon>
        <taxon>Enterococcaceae</taxon>
        <taxon>Enterococcus</taxon>
    </lineage>
</organism>
<evidence type="ECO:0000256" key="1">
    <source>
        <dbReference type="ARBA" id="ARBA00023002"/>
    </source>
</evidence>
<dbReference type="InterPro" id="IPR007886">
    <property type="entry name" value="AlaDH/PNT_N"/>
</dbReference>
<keyword evidence="5" id="KW-1185">Reference proteome</keyword>
<dbReference type="PANTHER" id="PTHR42795:SF1">
    <property type="entry name" value="ALANINE DEHYDROGENASE"/>
    <property type="match status" value="1"/>
</dbReference>
<dbReference type="SUPFAM" id="SSF51735">
    <property type="entry name" value="NAD(P)-binding Rossmann-fold domains"/>
    <property type="match status" value="1"/>
</dbReference>